<accession>A0AAV3NX55</accession>
<keyword evidence="1" id="KW-0479">Metal-binding</keyword>
<dbReference type="Pfam" id="PF13639">
    <property type="entry name" value="zf-RING_2"/>
    <property type="match status" value="1"/>
</dbReference>
<dbReference type="PROSITE" id="PS50089">
    <property type="entry name" value="ZF_RING_2"/>
    <property type="match status" value="1"/>
</dbReference>
<dbReference type="GO" id="GO:0008270">
    <property type="term" value="F:zinc ion binding"/>
    <property type="evidence" value="ECO:0007669"/>
    <property type="project" value="UniProtKB-KW"/>
</dbReference>
<dbReference type="AlphaFoldDB" id="A0AAV3NX55"/>
<feature type="domain" description="RING-type" evidence="6">
    <location>
        <begin position="125"/>
        <end position="167"/>
    </location>
</feature>
<evidence type="ECO:0000313" key="8">
    <source>
        <dbReference type="Proteomes" id="UP001454036"/>
    </source>
</evidence>
<comment type="caution">
    <text evidence="7">The sequence shown here is derived from an EMBL/GenBank/DDBJ whole genome shotgun (WGS) entry which is preliminary data.</text>
</comment>
<keyword evidence="8" id="KW-1185">Reference proteome</keyword>
<dbReference type="SUPFAM" id="SSF57850">
    <property type="entry name" value="RING/U-box"/>
    <property type="match status" value="1"/>
</dbReference>
<dbReference type="Gene3D" id="3.30.40.10">
    <property type="entry name" value="Zinc/RING finger domain, C3HC4 (zinc finger)"/>
    <property type="match status" value="1"/>
</dbReference>
<protein>
    <recommendedName>
        <fullName evidence="6">RING-type domain-containing protein</fullName>
    </recommendedName>
</protein>
<dbReference type="PANTHER" id="PTHR45798">
    <property type="entry name" value="RING-H2 FINGER PROTEIN ATL61-RELATED-RELATED"/>
    <property type="match status" value="1"/>
</dbReference>
<gene>
    <name evidence="7" type="ORF">LIER_03250</name>
</gene>
<keyword evidence="5" id="KW-1133">Transmembrane helix</keyword>
<dbReference type="InterPro" id="IPR052788">
    <property type="entry name" value="RING-type_E3_ligase_ATL"/>
</dbReference>
<organism evidence="7 8">
    <name type="scientific">Lithospermum erythrorhizon</name>
    <name type="common">Purple gromwell</name>
    <name type="synonym">Lithospermum officinale var. erythrorhizon</name>
    <dbReference type="NCBI Taxonomy" id="34254"/>
    <lineage>
        <taxon>Eukaryota</taxon>
        <taxon>Viridiplantae</taxon>
        <taxon>Streptophyta</taxon>
        <taxon>Embryophyta</taxon>
        <taxon>Tracheophyta</taxon>
        <taxon>Spermatophyta</taxon>
        <taxon>Magnoliopsida</taxon>
        <taxon>eudicotyledons</taxon>
        <taxon>Gunneridae</taxon>
        <taxon>Pentapetalae</taxon>
        <taxon>asterids</taxon>
        <taxon>lamiids</taxon>
        <taxon>Boraginales</taxon>
        <taxon>Boraginaceae</taxon>
        <taxon>Boraginoideae</taxon>
        <taxon>Lithospermeae</taxon>
        <taxon>Lithospermum</taxon>
    </lineage>
</organism>
<dbReference type="SMART" id="SM00184">
    <property type="entry name" value="RING"/>
    <property type="match status" value="1"/>
</dbReference>
<sequence>MAYARRFLLGTNLTSSNVAQVPEPPQEMTDKADFVVILASLICAIICVLGLIVVARCTWLRHGVPRNILEHHSSANKGLKKKVLNALPKYTYSNNNNNNSNKKTIDLKEDVVGRIEETNEEAEDCAICLTEYEDGDEIRVLPQCGHGFHVQCIDMWLGSHSSCPSCRQILEVTRCRKCGEVGSAAAAGGGNFNKLSKGKLFSLGASTSSATYLP</sequence>
<evidence type="ECO:0000256" key="5">
    <source>
        <dbReference type="SAM" id="Phobius"/>
    </source>
</evidence>
<keyword evidence="5" id="KW-0812">Transmembrane</keyword>
<dbReference type="Proteomes" id="UP001454036">
    <property type="component" value="Unassembled WGS sequence"/>
</dbReference>
<dbReference type="EMBL" id="BAABME010000384">
    <property type="protein sequence ID" value="GAA0142323.1"/>
    <property type="molecule type" value="Genomic_DNA"/>
</dbReference>
<evidence type="ECO:0000256" key="3">
    <source>
        <dbReference type="ARBA" id="ARBA00022833"/>
    </source>
</evidence>
<dbReference type="InterPro" id="IPR013083">
    <property type="entry name" value="Znf_RING/FYVE/PHD"/>
</dbReference>
<dbReference type="PANTHER" id="PTHR45798:SF97">
    <property type="entry name" value="ALCOHOL-SENSITIVE RING FINGER PROTEIN 1"/>
    <property type="match status" value="1"/>
</dbReference>
<evidence type="ECO:0000256" key="2">
    <source>
        <dbReference type="ARBA" id="ARBA00022771"/>
    </source>
</evidence>
<keyword evidence="5" id="KW-0472">Membrane</keyword>
<reference evidence="7 8" key="1">
    <citation type="submission" date="2024-01" db="EMBL/GenBank/DDBJ databases">
        <title>The complete chloroplast genome sequence of Lithospermum erythrorhizon: insights into the phylogenetic relationship among Boraginaceae species and the maternal lineages of purple gromwells.</title>
        <authorList>
            <person name="Okada T."/>
            <person name="Watanabe K."/>
        </authorList>
    </citation>
    <scope>NUCLEOTIDE SEQUENCE [LARGE SCALE GENOMIC DNA]</scope>
</reference>
<feature type="transmembrane region" description="Helical" evidence="5">
    <location>
        <begin position="34"/>
        <end position="59"/>
    </location>
</feature>
<name>A0AAV3NX55_LITER</name>
<evidence type="ECO:0000256" key="1">
    <source>
        <dbReference type="ARBA" id="ARBA00022723"/>
    </source>
</evidence>
<keyword evidence="3" id="KW-0862">Zinc</keyword>
<evidence type="ECO:0000313" key="7">
    <source>
        <dbReference type="EMBL" id="GAA0142323.1"/>
    </source>
</evidence>
<proteinExistence type="predicted"/>
<evidence type="ECO:0000256" key="4">
    <source>
        <dbReference type="PROSITE-ProRule" id="PRU00175"/>
    </source>
</evidence>
<evidence type="ECO:0000259" key="6">
    <source>
        <dbReference type="PROSITE" id="PS50089"/>
    </source>
</evidence>
<dbReference type="CDD" id="cd16461">
    <property type="entry name" value="RING-H2_EL5-like"/>
    <property type="match status" value="1"/>
</dbReference>
<dbReference type="InterPro" id="IPR001841">
    <property type="entry name" value="Znf_RING"/>
</dbReference>
<keyword evidence="2 4" id="KW-0863">Zinc-finger</keyword>